<keyword evidence="1" id="KW-1133">Transmembrane helix</keyword>
<dbReference type="Pfam" id="PF14285">
    <property type="entry name" value="DUF4367"/>
    <property type="match status" value="1"/>
</dbReference>
<evidence type="ECO:0000256" key="1">
    <source>
        <dbReference type="SAM" id="Phobius"/>
    </source>
</evidence>
<feature type="transmembrane region" description="Helical" evidence="1">
    <location>
        <begin position="33"/>
        <end position="55"/>
    </location>
</feature>
<feature type="domain" description="DUF4367" evidence="2">
    <location>
        <begin position="81"/>
        <end position="181"/>
    </location>
</feature>
<sequence length="186" mass="21327">MESSSKGGYCRTNNSQCYQFTSKFRRIILKSRVFLFIAIIVFLIGCSSNSSSGLFEYENTKLNEALKELSFNPEIPKALPYSPSNTKVDAESISGKEQNLLFVTFINQDKGKTTFSATKMQNAFNFTKESVKISENLEGRYGERKDENSKILKWEKDKIYYELVTYDDSVTKEELVKVADSFYLPE</sequence>
<dbReference type="AlphaFoldDB" id="A0A3E0IYC3"/>
<dbReference type="EMBL" id="QUAE01000036">
    <property type="protein sequence ID" value="REJ05636.1"/>
    <property type="molecule type" value="Genomic_DNA"/>
</dbReference>
<comment type="caution">
    <text evidence="3">The sequence shown here is derived from an EMBL/GenBank/DDBJ whole genome shotgun (WGS) entry which is preliminary data.</text>
</comment>
<name>A0A3E0IYC3_9BACI</name>
<proteinExistence type="predicted"/>
<organism evidence="3 4">
    <name type="scientific">Halobacillus trueperi</name>
    <dbReference type="NCBI Taxonomy" id="156205"/>
    <lineage>
        <taxon>Bacteria</taxon>
        <taxon>Bacillati</taxon>
        <taxon>Bacillota</taxon>
        <taxon>Bacilli</taxon>
        <taxon>Bacillales</taxon>
        <taxon>Bacillaceae</taxon>
        <taxon>Halobacillus</taxon>
    </lineage>
</organism>
<dbReference type="InterPro" id="IPR025377">
    <property type="entry name" value="DUF4367"/>
</dbReference>
<reference evidence="3 4" key="1">
    <citation type="submission" date="2018-08" db="EMBL/GenBank/DDBJ databases">
        <title>Genome sequence of Halobacillus trueperi KCTC 3686.</title>
        <authorList>
            <person name="Cho K.H."/>
            <person name="Kwak M.-J."/>
            <person name="Kim B.-Y."/>
            <person name="Chun J."/>
        </authorList>
    </citation>
    <scope>NUCLEOTIDE SEQUENCE [LARGE SCALE GENOMIC DNA]</scope>
    <source>
        <strain evidence="3 4">KCTC 3686</strain>
    </source>
</reference>
<keyword evidence="1" id="KW-0812">Transmembrane</keyword>
<keyword evidence="1" id="KW-0472">Membrane</keyword>
<keyword evidence="4" id="KW-1185">Reference proteome</keyword>
<gene>
    <name evidence="3" type="ORF">DYE48_20340</name>
</gene>
<evidence type="ECO:0000313" key="3">
    <source>
        <dbReference type="EMBL" id="REJ05636.1"/>
    </source>
</evidence>
<protein>
    <submittedName>
        <fullName evidence="3">DUF4367 domain-containing protein</fullName>
    </submittedName>
</protein>
<dbReference type="Proteomes" id="UP000256305">
    <property type="component" value="Unassembled WGS sequence"/>
</dbReference>
<evidence type="ECO:0000313" key="4">
    <source>
        <dbReference type="Proteomes" id="UP000256305"/>
    </source>
</evidence>
<evidence type="ECO:0000259" key="2">
    <source>
        <dbReference type="Pfam" id="PF14285"/>
    </source>
</evidence>
<accession>A0A3E0IYC3</accession>